<reference evidence="2 3" key="1">
    <citation type="journal article" date="2024" name="Plant Biotechnol. J.">
        <title>Dendrobium thyrsiflorum genome and its molecular insights into genes involved in important horticultural traits.</title>
        <authorList>
            <person name="Chen B."/>
            <person name="Wang J.Y."/>
            <person name="Zheng P.J."/>
            <person name="Li K.L."/>
            <person name="Liang Y.M."/>
            <person name="Chen X.F."/>
            <person name="Zhang C."/>
            <person name="Zhao X."/>
            <person name="He X."/>
            <person name="Zhang G.Q."/>
            <person name="Liu Z.J."/>
            <person name="Xu Q."/>
        </authorList>
    </citation>
    <scope>NUCLEOTIDE SEQUENCE [LARGE SCALE GENOMIC DNA]</scope>
    <source>
        <strain evidence="2">GZMU011</strain>
    </source>
</reference>
<dbReference type="Proteomes" id="UP001552299">
    <property type="component" value="Unassembled WGS sequence"/>
</dbReference>
<organism evidence="2 3">
    <name type="scientific">Dendrobium thyrsiflorum</name>
    <name type="common">Pinecone-like raceme dendrobium</name>
    <name type="synonym">Orchid</name>
    <dbReference type="NCBI Taxonomy" id="117978"/>
    <lineage>
        <taxon>Eukaryota</taxon>
        <taxon>Viridiplantae</taxon>
        <taxon>Streptophyta</taxon>
        <taxon>Embryophyta</taxon>
        <taxon>Tracheophyta</taxon>
        <taxon>Spermatophyta</taxon>
        <taxon>Magnoliopsida</taxon>
        <taxon>Liliopsida</taxon>
        <taxon>Asparagales</taxon>
        <taxon>Orchidaceae</taxon>
        <taxon>Epidendroideae</taxon>
        <taxon>Malaxideae</taxon>
        <taxon>Dendrobiinae</taxon>
        <taxon>Dendrobium</taxon>
    </lineage>
</organism>
<dbReference type="EMBL" id="JANQDX010000012">
    <property type="protein sequence ID" value="KAL0915685.1"/>
    <property type="molecule type" value="Genomic_DNA"/>
</dbReference>
<dbReference type="AlphaFoldDB" id="A0ABD0USE5"/>
<comment type="caution">
    <text evidence="2">The sequence shown here is derived from an EMBL/GenBank/DDBJ whole genome shotgun (WGS) entry which is preliminary data.</text>
</comment>
<proteinExistence type="predicted"/>
<protein>
    <submittedName>
        <fullName evidence="2">Uncharacterized protein</fullName>
    </submittedName>
</protein>
<keyword evidence="3" id="KW-1185">Reference proteome</keyword>
<feature type="region of interest" description="Disordered" evidence="1">
    <location>
        <begin position="1"/>
        <end position="36"/>
    </location>
</feature>
<evidence type="ECO:0000256" key="1">
    <source>
        <dbReference type="SAM" id="MobiDB-lite"/>
    </source>
</evidence>
<evidence type="ECO:0000313" key="2">
    <source>
        <dbReference type="EMBL" id="KAL0915685.1"/>
    </source>
</evidence>
<gene>
    <name evidence="2" type="ORF">M5K25_016122</name>
</gene>
<accession>A0ABD0USE5</accession>
<evidence type="ECO:0000313" key="3">
    <source>
        <dbReference type="Proteomes" id="UP001552299"/>
    </source>
</evidence>
<sequence length="95" mass="9980">MGNARRDTMAAEPPGIPSPRGDVGEGTCPFGLTRPERQRPVEVMSWGERGLVGAVAETVGSVVGSYRGLQAVKERMGNLAQSLGMPPGLGDVFKQ</sequence>
<name>A0ABD0USE5_DENTH</name>